<dbReference type="Proteomes" id="UP000078572">
    <property type="component" value="Chromosome 2"/>
</dbReference>
<reference evidence="4" key="1">
    <citation type="submission" date="2016-06" db="EMBL/GenBank/DDBJ databases">
        <authorList>
            <person name="Xu Y."/>
            <person name="Nagy A."/>
            <person name="Yan X."/>
            <person name="Kim S.W."/>
            <person name="Haley B."/>
            <person name="Liu N.T."/>
            <person name="Nou X."/>
        </authorList>
    </citation>
    <scope>NUCLEOTIDE SEQUENCE [LARGE SCALE GENOMIC DNA]</scope>
    <source>
        <strain evidence="4">ATCC 49129</strain>
    </source>
</reference>
<evidence type="ECO:0000256" key="2">
    <source>
        <dbReference type="SAM" id="Phobius"/>
    </source>
</evidence>
<organism evidence="3 4">
    <name type="scientific">Ralstonia insidiosa</name>
    <dbReference type="NCBI Taxonomy" id="190721"/>
    <lineage>
        <taxon>Bacteria</taxon>
        <taxon>Pseudomonadati</taxon>
        <taxon>Pseudomonadota</taxon>
        <taxon>Betaproteobacteria</taxon>
        <taxon>Burkholderiales</taxon>
        <taxon>Burkholderiaceae</taxon>
        <taxon>Ralstonia</taxon>
    </lineage>
</organism>
<gene>
    <name evidence="3" type="ORF">A9Y76_25985</name>
</gene>
<dbReference type="AlphaFoldDB" id="A0A192A600"/>
<evidence type="ECO:0000313" key="3">
    <source>
        <dbReference type="EMBL" id="ANJ75910.1"/>
    </source>
</evidence>
<proteinExistence type="predicted"/>
<feature type="compositionally biased region" description="Polar residues" evidence="1">
    <location>
        <begin position="14"/>
        <end position="49"/>
    </location>
</feature>
<protein>
    <submittedName>
        <fullName evidence="3">Uncharacterized protein</fullName>
    </submittedName>
</protein>
<evidence type="ECO:0000256" key="1">
    <source>
        <dbReference type="SAM" id="MobiDB-lite"/>
    </source>
</evidence>
<feature type="transmembrane region" description="Helical" evidence="2">
    <location>
        <begin position="70"/>
        <end position="87"/>
    </location>
</feature>
<keyword evidence="2" id="KW-1133">Transmembrane helix</keyword>
<keyword evidence="2" id="KW-0812">Transmembrane</keyword>
<feature type="region of interest" description="Disordered" evidence="1">
    <location>
        <begin position="1"/>
        <end position="65"/>
    </location>
</feature>
<dbReference type="EMBL" id="CP016023">
    <property type="protein sequence ID" value="ANJ75910.1"/>
    <property type="molecule type" value="Genomic_DNA"/>
</dbReference>
<keyword evidence="4" id="KW-1185">Reference proteome</keyword>
<name>A0A192A600_9RALS</name>
<keyword evidence="2" id="KW-0472">Membrane</keyword>
<sequence>MMSRPTDADAATGARQSVSVQSGDPLSENTQALNGATGQVSHQPQSVDSAQPAESAAVANDKPEESSGRFWNILGIIVGLLSFGWAVRRDHKLKAKRKFASAPKTNYRL</sequence>
<accession>A0A192A600</accession>
<evidence type="ECO:0000313" key="4">
    <source>
        <dbReference type="Proteomes" id="UP000078572"/>
    </source>
</evidence>